<gene>
    <name evidence="4" type="ORF">LTRI10_LOCUS42688</name>
</gene>
<accession>A0AAV2FWI7</accession>
<feature type="region of interest" description="Disordered" evidence="2">
    <location>
        <begin position="77"/>
        <end position="117"/>
    </location>
</feature>
<name>A0AAV2FWI7_9ROSI</name>
<dbReference type="Proteomes" id="UP001497516">
    <property type="component" value="Chromosome 7"/>
</dbReference>
<evidence type="ECO:0000256" key="2">
    <source>
        <dbReference type="SAM" id="MobiDB-lite"/>
    </source>
</evidence>
<dbReference type="GO" id="GO:0008270">
    <property type="term" value="F:zinc ion binding"/>
    <property type="evidence" value="ECO:0007669"/>
    <property type="project" value="UniProtKB-KW"/>
</dbReference>
<evidence type="ECO:0000256" key="1">
    <source>
        <dbReference type="PROSITE-ProRule" id="PRU00047"/>
    </source>
</evidence>
<keyword evidence="1" id="KW-0863">Zinc-finger</keyword>
<feature type="compositionally biased region" description="Low complexity" evidence="2">
    <location>
        <begin position="79"/>
        <end position="92"/>
    </location>
</feature>
<dbReference type="InterPro" id="IPR036875">
    <property type="entry name" value="Znf_CCHC_sf"/>
</dbReference>
<keyword evidence="1" id="KW-0479">Metal-binding</keyword>
<sequence>MYERQSTQNKASLIRRIVNLKYKDGHLSDSWETLVVSLSNSAPNGKLTMDIVKDSMLNEEARRKELGIASESHALVADNSGSRGRNINRNSNFKNSQNLSNSRWRSKGRSKSVSRPRGEITCYHCNQPRHMTRECRILKREQARGRGVENREKDETTDAATDGDVVIVCDASLLTLLVKRVHGLLTRVPHSM</sequence>
<proteinExistence type="predicted"/>
<dbReference type="SUPFAM" id="SSF57756">
    <property type="entry name" value="Retrovirus zinc finger-like domains"/>
    <property type="match status" value="1"/>
</dbReference>
<evidence type="ECO:0000313" key="4">
    <source>
        <dbReference type="EMBL" id="CAL1402705.1"/>
    </source>
</evidence>
<feature type="domain" description="CCHC-type" evidence="3">
    <location>
        <begin position="122"/>
        <end position="136"/>
    </location>
</feature>
<protein>
    <recommendedName>
        <fullName evidence="3">CCHC-type domain-containing protein</fullName>
    </recommendedName>
</protein>
<dbReference type="AlphaFoldDB" id="A0AAV2FWI7"/>
<dbReference type="GO" id="GO:0003676">
    <property type="term" value="F:nucleic acid binding"/>
    <property type="evidence" value="ECO:0007669"/>
    <property type="project" value="InterPro"/>
</dbReference>
<organism evidence="4 5">
    <name type="scientific">Linum trigynum</name>
    <dbReference type="NCBI Taxonomy" id="586398"/>
    <lineage>
        <taxon>Eukaryota</taxon>
        <taxon>Viridiplantae</taxon>
        <taxon>Streptophyta</taxon>
        <taxon>Embryophyta</taxon>
        <taxon>Tracheophyta</taxon>
        <taxon>Spermatophyta</taxon>
        <taxon>Magnoliopsida</taxon>
        <taxon>eudicotyledons</taxon>
        <taxon>Gunneridae</taxon>
        <taxon>Pentapetalae</taxon>
        <taxon>rosids</taxon>
        <taxon>fabids</taxon>
        <taxon>Malpighiales</taxon>
        <taxon>Linaceae</taxon>
        <taxon>Linum</taxon>
    </lineage>
</organism>
<feature type="compositionally biased region" description="Polar residues" evidence="2">
    <location>
        <begin position="93"/>
        <end position="103"/>
    </location>
</feature>
<evidence type="ECO:0000259" key="3">
    <source>
        <dbReference type="PROSITE" id="PS50158"/>
    </source>
</evidence>
<dbReference type="EMBL" id="OZ034820">
    <property type="protein sequence ID" value="CAL1402705.1"/>
    <property type="molecule type" value="Genomic_DNA"/>
</dbReference>
<dbReference type="PROSITE" id="PS50158">
    <property type="entry name" value="ZF_CCHC"/>
    <property type="match status" value="1"/>
</dbReference>
<reference evidence="4 5" key="1">
    <citation type="submission" date="2024-04" db="EMBL/GenBank/DDBJ databases">
        <authorList>
            <person name="Fracassetti M."/>
        </authorList>
    </citation>
    <scope>NUCLEOTIDE SEQUENCE [LARGE SCALE GENOMIC DNA]</scope>
</reference>
<dbReference type="InterPro" id="IPR001878">
    <property type="entry name" value="Znf_CCHC"/>
</dbReference>
<evidence type="ECO:0000313" key="5">
    <source>
        <dbReference type="Proteomes" id="UP001497516"/>
    </source>
</evidence>
<keyword evidence="1" id="KW-0862">Zinc</keyword>
<feature type="compositionally biased region" description="Basic residues" evidence="2">
    <location>
        <begin position="104"/>
        <end position="114"/>
    </location>
</feature>
<keyword evidence="5" id="KW-1185">Reference proteome</keyword>
<dbReference type="Gene3D" id="4.10.60.10">
    <property type="entry name" value="Zinc finger, CCHC-type"/>
    <property type="match status" value="1"/>
</dbReference>